<dbReference type="InterPro" id="IPR011990">
    <property type="entry name" value="TPR-like_helical_dom_sf"/>
</dbReference>
<dbReference type="SUPFAM" id="SSF53448">
    <property type="entry name" value="Nucleotide-diphospho-sugar transferases"/>
    <property type="match status" value="1"/>
</dbReference>
<sequence>MIVRDEEKSLTLCLNSVKDIVDQMVIVDTGSKDKTIQIAKNLGADVHQFQWCDSFAEARNESIKYANGDWILWMDADETLDPSSIAELKKITQDKNKDYFYSVRISSRNNYQSKVIYSDAHRLFPNGLGIRFENRIHEQIYYSATSAGAREKITGIHILHEGYNLTEEEYKNKLLRNLPLLEKMVEEDRQNSYAHYTLAQNYSGLKQYENAIKHFKVAIKSDTLGNSLTIDALNVMSQTYSYLEEWEKAKKYSKQSIKLNPMQSGAFYMLYKCSEQQNNFEDSVEYLTLLLRNTKKMNSQPNNIGNDVLISEHKIIKTLGDTYTKIGRKDKAFEYYSQLTGEALTKTILWKIIHLTEDLGEWYKLIGIIEKYLENNNSTEIEMYDILGQSFIKTNQMEKALNIYLKLYDSGESSKIVLRRIATLYAKLGNMEKAEYFIVKMNRII</sequence>
<protein>
    <recommendedName>
        <fullName evidence="1">Glycosyltransferase 2-like domain-containing protein</fullName>
    </recommendedName>
</protein>
<dbReference type="Pfam" id="PF00535">
    <property type="entry name" value="Glycos_transf_2"/>
    <property type="match status" value="1"/>
</dbReference>
<gene>
    <name evidence="2" type="ORF">METZ01_LOCUS190053</name>
</gene>
<organism evidence="2">
    <name type="scientific">marine metagenome</name>
    <dbReference type="NCBI Taxonomy" id="408172"/>
    <lineage>
        <taxon>unclassified sequences</taxon>
        <taxon>metagenomes</taxon>
        <taxon>ecological metagenomes</taxon>
    </lineage>
</organism>
<name>A0A382DGD6_9ZZZZ</name>
<dbReference type="Pfam" id="PF13181">
    <property type="entry name" value="TPR_8"/>
    <property type="match status" value="3"/>
</dbReference>
<dbReference type="PANTHER" id="PTHR43630">
    <property type="entry name" value="POLY-BETA-1,6-N-ACETYL-D-GLUCOSAMINE SYNTHASE"/>
    <property type="match status" value="1"/>
</dbReference>
<evidence type="ECO:0000259" key="1">
    <source>
        <dbReference type="Pfam" id="PF00535"/>
    </source>
</evidence>
<evidence type="ECO:0000313" key="2">
    <source>
        <dbReference type="EMBL" id="SVB37199.1"/>
    </source>
</evidence>
<dbReference type="SMART" id="SM00028">
    <property type="entry name" value="TPR"/>
    <property type="match status" value="4"/>
</dbReference>
<proteinExistence type="predicted"/>
<dbReference type="InterPro" id="IPR001173">
    <property type="entry name" value="Glyco_trans_2-like"/>
</dbReference>
<dbReference type="EMBL" id="UINC01039149">
    <property type="protein sequence ID" value="SVB37199.1"/>
    <property type="molecule type" value="Genomic_DNA"/>
</dbReference>
<reference evidence="2" key="1">
    <citation type="submission" date="2018-05" db="EMBL/GenBank/DDBJ databases">
        <authorList>
            <person name="Lanie J.A."/>
            <person name="Ng W.-L."/>
            <person name="Kazmierczak K.M."/>
            <person name="Andrzejewski T.M."/>
            <person name="Davidsen T.M."/>
            <person name="Wayne K.J."/>
            <person name="Tettelin H."/>
            <person name="Glass J.I."/>
            <person name="Rusch D."/>
            <person name="Podicherti R."/>
            <person name="Tsui H.-C.T."/>
            <person name="Winkler M.E."/>
        </authorList>
    </citation>
    <scope>NUCLEOTIDE SEQUENCE</scope>
</reference>
<dbReference type="InterPro" id="IPR019734">
    <property type="entry name" value="TPR_rpt"/>
</dbReference>
<dbReference type="AlphaFoldDB" id="A0A382DGD6"/>
<dbReference type="Gene3D" id="1.25.40.10">
    <property type="entry name" value="Tetratricopeptide repeat domain"/>
    <property type="match status" value="3"/>
</dbReference>
<dbReference type="PANTHER" id="PTHR43630:SF2">
    <property type="entry name" value="GLYCOSYLTRANSFERASE"/>
    <property type="match status" value="1"/>
</dbReference>
<dbReference type="Gene3D" id="3.90.550.10">
    <property type="entry name" value="Spore Coat Polysaccharide Biosynthesis Protein SpsA, Chain A"/>
    <property type="match status" value="1"/>
</dbReference>
<accession>A0A382DGD6</accession>
<dbReference type="InterPro" id="IPR029044">
    <property type="entry name" value="Nucleotide-diphossugar_trans"/>
</dbReference>
<feature type="domain" description="Glycosyltransferase 2-like" evidence="1">
    <location>
        <begin position="1"/>
        <end position="147"/>
    </location>
</feature>
<dbReference type="PROSITE" id="PS50005">
    <property type="entry name" value="TPR"/>
    <property type="match status" value="1"/>
</dbReference>
<dbReference type="CDD" id="cd02511">
    <property type="entry name" value="Beta4Glucosyltransferase"/>
    <property type="match status" value="1"/>
</dbReference>
<dbReference type="SUPFAM" id="SSF48452">
    <property type="entry name" value="TPR-like"/>
    <property type="match status" value="2"/>
</dbReference>